<name>A0A098G0H4_9GAMM</name>
<evidence type="ECO:0000313" key="10">
    <source>
        <dbReference type="EMBL" id="CEG56012.1"/>
    </source>
</evidence>
<proteinExistence type="inferred from homology"/>
<dbReference type="RefSeq" id="WP_084602093.1">
    <property type="nucleotide sequence ID" value="NZ_LN614827.1"/>
</dbReference>
<keyword evidence="4" id="KW-0136">Cellulose degradation</keyword>
<dbReference type="Pfam" id="PF00150">
    <property type="entry name" value="Cellulase"/>
    <property type="match status" value="1"/>
</dbReference>
<keyword evidence="7" id="KW-0624">Polysaccharide degradation</keyword>
<sequence>MIKFLRLILMSVFAFHIVSPAWSKDSFYLLSIPFKTSLSPAQVKVTVDNARGVETISICNNSSKSIPLENIEFIFNYKAPMPTNIWGNLGISWRVANQAGTAVVLRGETPDELFLPSDPNCTNPLTIQFNAATDVPQPSLPFVFKVGDTRSTDLDRVNSSIHNDITTSTVTPVANSLSSIGPFTTKNGHIIDKNGNPITFKGVSWFGFNNENHVVNGLWQSDFDTMLGQIKSLGFNAVRIPFQFDFIFNPSIAPSGIANYCKGSPCNTNVPRDSALHTFQWVVKQFTDNGIFVLIDDHYEDNTYVTNQGKWISGWQRVAQMFRDNPMVGYDLYNEPDSHGLTWEGSAQGTAWGTGVMSAAQAIYAIDPNKLLFIEGTGQAALGANWGDGFATDDVTVSQGISNPKNLFTQLLSAPYLNQIVISPHIYGPDGTNNGGPDHSNQGVAYAAWSRLNGYLFNNFFNVNNIHQSGFCINGTCHLFPIAVGEFGGKFEPSDPYYRQDVATLINVATYLTKMGDGNSVSPSWFYWDWNPNSGNTGGILKDDWTTIDCNKVNYLKQYLSLTPKPGICS</sequence>
<dbReference type="SUPFAM" id="SSF51445">
    <property type="entry name" value="(Trans)glycosidases"/>
    <property type="match status" value="1"/>
</dbReference>
<evidence type="ECO:0000259" key="9">
    <source>
        <dbReference type="Pfam" id="PF00150"/>
    </source>
</evidence>
<organism evidence="10 11">
    <name type="scientific">Legionella fallonii LLAP-10</name>
    <dbReference type="NCBI Taxonomy" id="1212491"/>
    <lineage>
        <taxon>Bacteria</taxon>
        <taxon>Pseudomonadati</taxon>
        <taxon>Pseudomonadota</taxon>
        <taxon>Gammaproteobacteria</taxon>
        <taxon>Legionellales</taxon>
        <taxon>Legionellaceae</taxon>
        <taxon>Legionella</taxon>
    </lineage>
</organism>
<dbReference type="InterPro" id="IPR017853">
    <property type="entry name" value="GH"/>
</dbReference>
<evidence type="ECO:0000313" key="11">
    <source>
        <dbReference type="Proteomes" id="UP000032430"/>
    </source>
</evidence>
<comment type="catalytic activity">
    <reaction evidence="1">
        <text>Endohydrolysis of (1-&gt;4)-beta-D-glucosidic linkages in cellulose, lichenin and cereal beta-D-glucans.</text>
        <dbReference type="EC" id="3.2.1.4"/>
    </reaction>
</comment>
<dbReference type="InterPro" id="IPR001547">
    <property type="entry name" value="Glyco_hydro_5"/>
</dbReference>
<dbReference type="KEGG" id="lfa:LFA_0557"/>
<keyword evidence="11" id="KW-1185">Reference proteome</keyword>
<keyword evidence="6 8" id="KW-0326">Glycosidase</keyword>
<evidence type="ECO:0000256" key="6">
    <source>
        <dbReference type="ARBA" id="ARBA00023295"/>
    </source>
</evidence>
<dbReference type="PROSITE" id="PS00659">
    <property type="entry name" value="GLYCOSYL_HYDROL_F5"/>
    <property type="match status" value="1"/>
</dbReference>
<dbReference type="STRING" id="1212491.LFA_0557"/>
<dbReference type="AlphaFoldDB" id="A0A098G0H4"/>
<comment type="similarity">
    <text evidence="8">Belongs to the glycosyl hydrolase 5 (cellulase A) family.</text>
</comment>
<dbReference type="OrthoDB" id="7061668at2"/>
<dbReference type="PANTHER" id="PTHR35923:SF2">
    <property type="entry name" value="ENDOGLUCANASE"/>
    <property type="match status" value="1"/>
</dbReference>
<evidence type="ECO:0000256" key="4">
    <source>
        <dbReference type="ARBA" id="ARBA00023001"/>
    </source>
</evidence>
<protein>
    <recommendedName>
        <fullName evidence="2">cellulase</fullName>
        <ecNumber evidence="2">3.2.1.4</ecNumber>
    </recommendedName>
</protein>
<dbReference type="Gene3D" id="3.20.20.80">
    <property type="entry name" value="Glycosidases"/>
    <property type="match status" value="1"/>
</dbReference>
<dbReference type="GO" id="GO:0008810">
    <property type="term" value="F:cellulase activity"/>
    <property type="evidence" value="ECO:0007669"/>
    <property type="project" value="UniProtKB-EC"/>
</dbReference>
<evidence type="ECO:0000256" key="3">
    <source>
        <dbReference type="ARBA" id="ARBA00022801"/>
    </source>
</evidence>
<dbReference type="EMBL" id="LN614827">
    <property type="protein sequence ID" value="CEG56012.1"/>
    <property type="molecule type" value="Genomic_DNA"/>
</dbReference>
<dbReference type="EC" id="3.2.1.4" evidence="2"/>
<evidence type="ECO:0000256" key="8">
    <source>
        <dbReference type="RuleBase" id="RU361153"/>
    </source>
</evidence>
<evidence type="ECO:0000256" key="5">
    <source>
        <dbReference type="ARBA" id="ARBA00023277"/>
    </source>
</evidence>
<keyword evidence="5" id="KW-0119">Carbohydrate metabolism</keyword>
<dbReference type="PANTHER" id="PTHR35923">
    <property type="entry name" value="MAJOR EXTRACELLULAR ENDOGLUCANASE"/>
    <property type="match status" value="1"/>
</dbReference>
<evidence type="ECO:0000256" key="7">
    <source>
        <dbReference type="ARBA" id="ARBA00023326"/>
    </source>
</evidence>
<dbReference type="HOGENOM" id="CLU_478024_0_0_6"/>
<evidence type="ECO:0000256" key="2">
    <source>
        <dbReference type="ARBA" id="ARBA00012601"/>
    </source>
</evidence>
<gene>
    <name evidence="10" type="ORF">LFA_0557</name>
</gene>
<dbReference type="GO" id="GO:0030245">
    <property type="term" value="P:cellulose catabolic process"/>
    <property type="evidence" value="ECO:0007669"/>
    <property type="project" value="UniProtKB-KW"/>
</dbReference>
<dbReference type="InterPro" id="IPR018087">
    <property type="entry name" value="Glyco_hydro_5_CS"/>
</dbReference>
<feature type="domain" description="Glycoside hydrolase family 5" evidence="9">
    <location>
        <begin position="192"/>
        <end position="534"/>
    </location>
</feature>
<reference evidence="11" key="1">
    <citation type="submission" date="2014-09" db="EMBL/GenBank/DDBJ databases">
        <authorList>
            <person name="Gomez-Valero L."/>
        </authorList>
    </citation>
    <scope>NUCLEOTIDE SEQUENCE [LARGE SCALE GENOMIC DNA]</scope>
    <source>
        <strain evidence="11">ATCC700992</strain>
    </source>
</reference>
<accession>A0A098G0H4</accession>
<keyword evidence="3 8" id="KW-0378">Hydrolase</keyword>
<dbReference type="Proteomes" id="UP000032430">
    <property type="component" value="Chromosome I"/>
</dbReference>
<evidence type="ECO:0000256" key="1">
    <source>
        <dbReference type="ARBA" id="ARBA00000966"/>
    </source>
</evidence>